<dbReference type="AlphaFoldDB" id="A0AA37WYZ5"/>
<evidence type="ECO:0000256" key="11">
    <source>
        <dbReference type="ARBA" id="ARBA00023136"/>
    </source>
</evidence>
<evidence type="ECO:0000256" key="10">
    <source>
        <dbReference type="ARBA" id="ARBA00023049"/>
    </source>
</evidence>
<dbReference type="RefSeq" id="WP_284323892.1">
    <property type="nucleotide sequence ID" value="NZ_BSPP01000003.1"/>
</dbReference>
<accession>A0AA37WYZ5</accession>
<comment type="caution">
    <text evidence="14">The sequence shown here is derived from an EMBL/GenBank/DDBJ whole genome shotgun (WGS) entry which is preliminary data.</text>
</comment>
<keyword evidence="11 12" id="KW-0472">Membrane</keyword>
<dbReference type="GO" id="GO:0016020">
    <property type="term" value="C:membrane"/>
    <property type="evidence" value="ECO:0007669"/>
    <property type="project" value="UniProtKB-SubCell"/>
</dbReference>
<keyword evidence="10" id="KW-0482">Metalloprotease</keyword>
<evidence type="ECO:0000256" key="8">
    <source>
        <dbReference type="ARBA" id="ARBA00022833"/>
    </source>
</evidence>
<feature type="transmembrane region" description="Helical" evidence="12">
    <location>
        <begin position="233"/>
        <end position="255"/>
    </location>
</feature>
<evidence type="ECO:0000259" key="13">
    <source>
        <dbReference type="Pfam" id="PF02163"/>
    </source>
</evidence>
<keyword evidence="8" id="KW-0862">Zinc</keyword>
<evidence type="ECO:0000313" key="14">
    <source>
        <dbReference type="EMBL" id="GLS85668.1"/>
    </source>
</evidence>
<evidence type="ECO:0000256" key="3">
    <source>
        <dbReference type="ARBA" id="ARBA00007931"/>
    </source>
</evidence>
<comment type="cofactor">
    <cofactor evidence="1">
        <name>Zn(2+)</name>
        <dbReference type="ChEBI" id="CHEBI:29105"/>
    </cofactor>
</comment>
<evidence type="ECO:0000256" key="6">
    <source>
        <dbReference type="ARBA" id="ARBA00022723"/>
    </source>
</evidence>
<reference evidence="14 15" key="1">
    <citation type="journal article" date="2014" name="Int. J. Syst. Evol. Microbiol.">
        <title>Complete genome sequence of Corynebacterium casei LMG S-19264T (=DSM 44701T), isolated from a smear-ripened cheese.</title>
        <authorList>
            <consortium name="US DOE Joint Genome Institute (JGI-PGF)"/>
            <person name="Walter F."/>
            <person name="Albersmeier A."/>
            <person name="Kalinowski J."/>
            <person name="Ruckert C."/>
        </authorList>
    </citation>
    <scope>NUCLEOTIDE SEQUENCE [LARGE SCALE GENOMIC DNA]</scope>
    <source>
        <strain evidence="14 15">NBRC 111766</strain>
    </source>
</reference>
<evidence type="ECO:0000256" key="5">
    <source>
        <dbReference type="ARBA" id="ARBA00022692"/>
    </source>
</evidence>
<evidence type="ECO:0000256" key="1">
    <source>
        <dbReference type="ARBA" id="ARBA00001947"/>
    </source>
</evidence>
<dbReference type="GO" id="GO:0008237">
    <property type="term" value="F:metallopeptidase activity"/>
    <property type="evidence" value="ECO:0007669"/>
    <property type="project" value="UniProtKB-KW"/>
</dbReference>
<name>A0AA37WYZ5_9RHOB</name>
<keyword evidence="5 12" id="KW-0812">Transmembrane</keyword>
<sequence length="259" mass="27639">MLALILSFGLITVTGLALRGGFKGAGWNRVGFDVNAAGLSAVAVAAAIWFFGWQYGLAFIIAIMIHEIGHVAAFRVCGHHDAQFRLIPLFGGVAVSRSLPASHDRDLFISLMGPAICLGPMALCFAVAELIFLQAPAVASFLYIQGLVLGGLNLFNLLPFWPLDGGKIVRLLTFTFFPKATRAVSILMSAAAAALCVVTGSYILLFFVLLGWQGLIQSEQLIEVQRPMRKSTALIALAAYLCTAGALYLGAAQFVQSLF</sequence>
<dbReference type="Proteomes" id="UP001157355">
    <property type="component" value="Unassembled WGS sequence"/>
</dbReference>
<proteinExistence type="inferred from homology"/>
<dbReference type="GO" id="GO:0046872">
    <property type="term" value="F:metal ion binding"/>
    <property type="evidence" value="ECO:0007669"/>
    <property type="project" value="UniProtKB-KW"/>
</dbReference>
<keyword evidence="4" id="KW-0645">Protease</keyword>
<evidence type="ECO:0000256" key="9">
    <source>
        <dbReference type="ARBA" id="ARBA00022989"/>
    </source>
</evidence>
<feature type="transmembrane region" description="Helical" evidence="12">
    <location>
        <begin position="41"/>
        <end position="63"/>
    </location>
</feature>
<dbReference type="GO" id="GO:0006508">
    <property type="term" value="P:proteolysis"/>
    <property type="evidence" value="ECO:0007669"/>
    <property type="project" value="UniProtKB-KW"/>
</dbReference>
<evidence type="ECO:0000256" key="12">
    <source>
        <dbReference type="SAM" id="Phobius"/>
    </source>
</evidence>
<dbReference type="InterPro" id="IPR008915">
    <property type="entry name" value="Peptidase_M50"/>
</dbReference>
<evidence type="ECO:0000256" key="4">
    <source>
        <dbReference type="ARBA" id="ARBA00022670"/>
    </source>
</evidence>
<keyword evidence="15" id="KW-1185">Reference proteome</keyword>
<keyword evidence="7" id="KW-0378">Hydrolase</keyword>
<dbReference type="PANTHER" id="PTHR39188">
    <property type="entry name" value="MEMBRANE-ASSOCIATED ZINC METALLOPROTEASE M50B"/>
    <property type="match status" value="1"/>
</dbReference>
<organism evidence="14 15">
    <name type="scientific">Cypionkella aquatica</name>
    <dbReference type="NCBI Taxonomy" id="1756042"/>
    <lineage>
        <taxon>Bacteria</taxon>
        <taxon>Pseudomonadati</taxon>
        <taxon>Pseudomonadota</taxon>
        <taxon>Alphaproteobacteria</taxon>
        <taxon>Rhodobacterales</taxon>
        <taxon>Paracoccaceae</taxon>
        <taxon>Cypionkella</taxon>
    </lineage>
</organism>
<protein>
    <recommendedName>
        <fullName evidence="13">Peptidase M50 domain-containing protein</fullName>
    </recommendedName>
</protein>
<evidence type="ECO:0000313" key="15">
    <source>
        <dbReference type="Proteomes" id="UP001157355"/>
    </source>
</evidence>
<evidence type="ECO:0000256" key="2">
    <source>
        <dbReference type="ARBA" id="ARBA00004141"/>
    </source>
</evidence>
<keyword evidence="6" id="KW-0479">Metal-binding</keyword>
<gene>
    <name evidence="14" type="ORF">GCM10010873_06410</name>
</gene>
<feature type="transmembrane region" description="Helical" evidence="12">
    <location>
        <begin position="84"/>
        <end position="101"/>
    </location>
</feature>
<dbReference type="EMBL" id="BSPP01000003">
    <property type="protein sequence ID" value="GLS85668.1"/>
    <property type="molecule type" value="Genomic_DNA"/>
</dbReference>
<feature type="transmembrane region" description="Helical" evidence="12">
    <location>
        <begin position="140"/>
        <end position="163"/>
    </location>
</feature>
<feature type="transmembrane region" description="Helical" evidence="12">
    <location>
        <begin position="107"/>
        <end position="133"/>
    </location>
</feature>
<comment type="subcellular location">
    <subcellularLocation>
        <location evidence="2">Membrane</location>
        <topology evidence="2">Multi-pass membrane protein</topology>
    </subcellularLocation>
</comment>
<feature type="transmembrane region" description="Helical" evidence="12">
    <location>
        <begin position="183"/>
        <end position="212"/>
    </location>
</feature>
<dbReference type="Pfam" id="PF02163">
    <property type="entry name" value="Peptidase_M50"/>
    <property type="match status" value="1"/>
</dbReference>
<evidence type="ECO:0000256" key="7">
    <source>
        <dbReference type="ARBA" id="ARBA00022801"/>
    </source>
</evidence>
<dbReference type="PANTHER" id="PTHR39188:SF3">
    <property type="entry name" value="STAGE IV SPORULATION PROTEIN FB"/>
    <property type="match status" value="1"/>
</dbReference>
<feature type="domain" description="Peptidase M50" evidence="13">
    <location>
        <begin position="137"/>
        <end position="194"/>
    </location>
</feature>
<comment type="similarity">
    <text evidence="3">Belongs to the peptidase M50B family.</text>
</comment>
<keyword evidence="9 12" id="KW-1133">Transmembrane helix</keyword>